<dbReference type="PROSITE" id="PS51257">
    <property type="entry name" value="PROKAR_LIPOPROTEIN"/>
    <property type="match status" value="1"/>
</dbReference>
<feature type="signal peptide" evidence="1">
    <location>
        <begin position="1"/>
        <end position="22"/>
    </location>
</feature>
<reference evidence="2 3" key="1">
    <citation type="submission" date="2017-09" db="EMBL/GenBank/DDBJ databases">
        <title>Depth-based differentiation of microbial function through sediment-hosted aquifers and enrichment of novel symbionts in the deep terrestrial subsurface.</title>
        <authorList>
            <person name="Probst A.J."/>
            <person name="Ladd B."/>
            <person name="Jarett J.K."/>
            <person name="Geller-Mcgrath D.E."/>
            <person name="Sieber C.M."/>
            <person name="Emerson J.B."/>
            <person name="Anantharaman K."/>
            <person name="Thomas B.C."/>
            <person name="Malmstrom R."/>
            <person name="Stieglmeier M."/>
            <person name="Klingl A."/>
            <person name="Woyke T."/>
            <person name="Ryan C.M."/>
            <person name="Banfield J.F."/>
        </authorList>
    </citation>
    <scope>NUCLEOTIDE SEQUENCE [LARGE SCALE GENOMIC DNA]</scope>
    <source>
        <strain evidence="2">CG17_big_fil_post_rev_8_21_14_2_50_48_46</strain>
    </source>
</reference>
<keyword evidence="1" id="KW-0732">Signal</keyword>
<dbReference type="Proteomes" id="UP000231019">
    <property type="component" value="Unassembled WGS sequence"/>
</dbReference>
<name>A0A2M7G1D0_9BACT</name>
<feature type="chain" id="PRO_5014734105" evidence="1">
    <location>
        <begin position="23"/>
        <end position="201"/>
    </location>
</feature>
<organism evidence="2 3">
    <name type="scientific">bacterium (Candidatus Blackallbacteria) CG17_big_fil_post_rev_8_21_14_2_50_48_46</name>
    <dbReference type="NCBI Taxonomy" id="2014261"/>
    <lineage>
        <taxon>Bacteria</taxon>
        <taxon>Candidatus Blackallbacteria</taxon>
    </lineage>
</organism>
<proteinExistence type="predicted"/>
<evidence type="ECO:0000313" key="3">
    <source>
        <dbReference type="Proteomes" id="UP000231019"/>
    </source>
</evidence>
<evidence type="ECO:0000256" key="1">
    <source>
        <dbReference type="SAM" id="SignalP"/>
    </source>
</evidence>
<dbReference type="EMBL" id="PFFQ01000052">
    <property type="protein sequence ID" value="PIW15496.1"/>
    <property type="molecule type" value="Genomic_DNA"/>
</dbReference>
<sequence length="201" mass="22032">MRASFFSQSLLVLSLLSFTACGSLPNLPSPAQLNAQSIQATSQPQSPPIHLRIKQAEIEISSQELNQQFQSILALSNEKRLKDTVLQTLPGGVLQAKGKLDASQYLPNIPFQMTGSLSVRPGNIIRYEATDIRVVGVPVKGLLDIFGLELANLAKFKDRFGRIEQKGNAFHLIVEKFTKDAVIEGQMRQVNTSANAISVIF</sequence>
<accession>A0A2M7G1D0</accession>
<evidence type="ECO:0000313" key="2">
    <source>
        <dbReference type="EMBL" id="PIW15496.1"/>
    </source>
</evidence>
<protein>
    <submittedName>
        <fullName evidence="2">Uncharacterized protein</fullName>
    </submittedName>
</protein>
<gene>
    <name evidence="2" type="ORF">COW36_16975</name>
</gene>
<comment type="caution">
    <text evidence="2">The sequence shown here is derived from an EMBL/GenBank/DDBJ whole genome shotgun (WGS) entry which is preliminary data.</text>
</comment>
<dbReference type="AlphaFoldDB" id="A0A2M7G1D0"/>